<keyword evidence="2" id="KW-1185">Reference proteome</keyword>
<dbReference type="InterPro" id="IPR023214">
    <property type="entry name" value="HAD_sf"/>
</dbReference>
<evidence type="ECO:0000313" key="2">
    <source>
        <dbReference type="Proteomes" id="UP001593940"/>
    </source>
</evidence>
<protein>
    <recommendedName>
        <fullName evidence="3">Haloacid dehalogenase-like hydrolase</fullName>
    </recommendedName>
</protein>
<sequence>MLKEHAATTATESSHGRMALIFDFDLTLAPSTLDALVRRCGMDPETWKRDRIEPLRMEGWDEILAKSYALVRLSRSGDVRITQDLVAEVGRNLEPYEGTLDMFESMRRTAREVAKDVNLEFYVVSSGLYNVMAATSIARDLDGLWGTKLHFDDQTGELDFPMLTVTHPEKVRYILALCKGLDPTGPNAPAHVYQDVPGDKWHVPLDQVIYAGDGSSDMAVFRFLHDRGGIALGVYKSDQVEGWSGMEQVDPQRRVQNLARTDYREGSELMQSLTLAVESIARKIALRRLSRGE</sequence>
<proteinExistence type="predicted"/>
<dbReference type="EMBL" id="JBHOMY010000057">
    <property type="protein sequence ID" value="MFC1458577.1"/>
    <property type="molecule type" value="Genomic_DNA"/>
</dbReference>
<comment type="caution">
    <text evidence="1">The sequence shown here is derived from an EMBL/GenBank/DDBJ whole genome shotgun (WGS) entry which is preliminary data.</text>
</comment>
<gene>
    <name evidence="1" type="ORF">ACETIH_18095</name>
</gene>
<evidence type="ECO:0008006" key="3">
    <source>
        <dbReference type="Google" id="ProtNLM"/>
    </source>
</evidence>
<dbReference type="SUPFAM" id="SSF56784">
    <property type="entry name" value="HAD-like"/>
    <property type="match status" value="1"/>
</dbReference>
<dbReference type="RefSeq" id="WP_377030493.1">
    <property type="nucleotide sequence ID" value="NZ_JBHOMY010000057.1"/>
</dbReference>
<accession>A0ABV6YBC3</accession>
<evidence type="ECO:0000313" key="1">
    <source>
        <dbReference type="EMBL" id="MFC1458577.1"/>
    </source>
</evidence>
<dbReference type="Proteomes" id="UP001593940">
    <property type="component" value="Unassembled WGS sequence"/>
</dbReference>
<dbReference type="InterPro" id="IPR036412">
    <property type="entry name" value="HAD-like_sf"/>
</dbReference>
<dbReference type="Gene3D" id="3.40.50.1000">
    <property type="entry name" value="HAD superfamily/HAD-like"/>
    <property type="match status" value="1"/>
</dbReference>
<reference evidence="1 2" key="1">
    <citation type="submission" date="2024-09" db="EMBL/GenBank/DDBJ databases">
        <title>Nodulacao em especies de Leguminosae Basais da Amazonia e Caracterizacao dos Rizobios e Bacterias Associadas aos Nodulos.</title>
        <authorList>
            <person name="Jambeiro I.C.A."/>
            <person name="Lopes I.S."/>
            <person name="Aguiar E.R.G.R."/>
            <person name="Santos A.F.J."/>
            <person name="Dos Santos J.M.F."/>
            <person name="Gross E."/>
        </authorList>
    </citation>
    <scope>NUCLEOTIDE SEQUENCE [LARGE SCALE GENOMIC DNA]</scope>
    <source>
        <strain evidence="1 2">BRUESC1165</strain>
    </source>
</reference>
<organism evidence="1 2">
    <name type="scientific">Microvirga arabica</name>
    <dbReference type="NCBI Taxonomy" id="1128671"/>
    <lineage>
        <taxon>Bacteria</taxon>
        <taxon>Pseudomonadati</taxon>
        <taxon>Pseudomonadota</taxon>
        <taxon>Alphaproteobacteria</taxon>
        <taxon>Hyphomicrobiales</taxon>
        <taxon>Methylobacteriaceae</taxon>
        <taxon>Microvirga</taxon>
    </lineage>
</organism>
<name>A0ABV6YBC3_9HYPH</name>